<dbReference type="InterPro" id="IPR050251">
    <property type="entry name" value="HpcH-HpaI_aldolase"/>
</dbReference>
<evidence type="ECO:0000313" key="5">
    <source>
        <dbReference type="EMBL" id="KOS20167.1"/>
    </source>
</evidence>
<dbReference type="PANTHER" id="PTHR30502:SF0">
    <property type="entry name" value="PHOSPHOENOLPYRUVATE CARBOXYLASE FAMILY PROTEIN"/>
    <property type="match status" value="1"/>
</dbReference>
<dbReference type="Proteomes" id="UP000053831">
    <property type="component" value="Unassembled WGS sequence"/>
</dbReference>
<evidence type="ECO:0000256" key="1">
    <source>
        <dbReference type="ARBA" id="ARBA00005568"/>
    </source>
</evidence>
<dbReference type="GO" id="GO:0016832">
    <property type="term" value="F:aldehyde-lyase activity"/>
    <property type="evidence" value="ECO:0007669"/>
    <property type="project" value="TreeGrafter"/>
</dbReference>
<evidence type="ECO:0000256" key="3">
    <source>
        <dbReference type="ARBA" id="ARBA00023239"/>
    </source>
</evidence>
<dbReference type="SUPFAM" id="SSF51621">
    <property type="entry name" value="Phosphoenolpyruvate/pyruvate domain"/>
    <property type="match status" value="1"/>
</dbReference>
<dbReference type="AlphaFoldDB" id="A0A0M8MZP8"/>
<gene>
    <name evidence="5" type="ORF">ESCO_006122</name>
</gene>
<protein>
    <submittedName>
        <fullName evidence="5">4-hydroxy-2-oxo-heptane-1</fullName>
    </submittedName>
</protein>
<dbReference type="GO" id="GO:0005737">
    <property type="term" value="C:cytoplasm"/>
    <property type="evidence" value="ECO:0007669"/>
    <property type="project" value="TreeGrafter"/>
</dbReference>
<dbReference type="PANTHER" id="PTHR30502">
    <property type="entry name" value="2-KETO-3-DEOXY-L-RHAMNONATE ALDOLASE"/>
    <property type="match status" value="1"/>
</dbReference>
<comment type="similarity">
    <text evidence="1">Belongs to the HpcH/HpaI aldolase family.</text>
</comment>
<reference evidence="5 6" key="1">
    <citation type="submission" date="2015-07" db="EMBL/GenBank/DDBJ databases">
        <title>The genome of the fungus Escovopsis weberi, a specialized disease agent of ant agriculture.</title>
        <authorList>
            <person name="de Man T.J."/>
            <person name="Stajich J.E."/>
            <person name="Kubicek C.P."/>
            <person name="Chenthamara K."/>
            <person name="Atanasova L."/>
            <person name="Druzhinina I.S."/>
            <person name="Birnbaum S."/>
            <person name="Barribeau S.M."/>
            <person name="Teiling C."/>
            <person name="Suen G."/>
            <person name="Currie C."/>
            <person name="Gerardo N.M."/>
        </authorList>
    </citation>
    <scope>NUCLEOTIDE SEQUENCE [LARGE SCALE GENOMIC DNA]</scope>
</reference>
<proteinExistence type="inferred from homology"/>
<accession>A0A0M8MZP8</accession>
<evidence type="ECO:0000313" key="6">
    <source>
        <dbReference type="Proteomes" id="UP000053831"/>
    </source>
</evidence>
<sequence>MDESSSLKKANQLMAAFHAGRPSIGAWQMLPGSNVSRVLARSGVDWVLVDLEHGNIGGALDCGAHGVLIPLLRTTDEARQVVQSAKFPPKGRRGYGNPFTFERFDPKGTSIQYLQEANDAILTMVQIETKEAFESIDEIAGVDGVDVLFIGPFDLGNNLGHPILNGDMSPELKAAIGKILAATKKAGKKCGILATSGEQGRLYAEQGFDMISVTIDYSTLETCTEREVRVAKGIRASRP</sequence>
<dbReference type="EMBL" id="LGSR01000018">
    <property type="protein sequence ID" value="KOS20167.1"/>
    <property type="molecule type" value="Genomic_DNA"/>
</dbReference>
<name>A0A0M8MZP8_ESCWE</name>
<dbReference type="Pfam" id="PF03328">
    <property type="entry name" value="HpcH_HpaI"/>
    <property type="match status" value="1"/>
</dbReference>
<dbReference type="OrthoDB" id="1621678at2759"/>
<evidence type="ECO:0000256" key="2">
    <source>
        <dbReference type="ARBA" id="ARBA00022723"/>
    </source>
</evidence>
<organism evidence="5 6">
    <name type="scientific">Escovopsis weberi</name>
    <dbReference type="NCBI Taxonomy" id="150374"/>
    <lineage>
        <taxon>Eukaryota</taxon>
        <taxon>Fungi</taxon>
        <taxon>Dikarya</taxon>
        <taxon>Ascomycota</taxon>
        <taxon>Pezizomycotina</taxon>
        <taxon>Sordariomycetes</taxon>
        <taxon>Hypocreomycetidae</taxon>
        <taxon>Hypocreales</taxon>
        <taxon>Hypocreaceae</taxon>
        <taxon>Escovopsis</taxon>
    </lineage>
</organism>
<dbReference type="InterPro" id="IPR015813">
    <property type="entry name" value="Pyrv/PenolPyrv_kinase-like_dom"/>
</dbReference>
<comment type="caution">
    <text evidence="5">The sequence shown here is derived from an EMBL/GenBank/DDBJ whole genome shotgun (WGS) entry which is preliminary data.</text>
</comment>
<keyword evidence="3" id="KW-0456">Lyase</keyword>
<dbReference type="InterPro" id="IPR005000">
    <property type="entry name" value="Aldolase/citrate-lyase_domain"/>
</dbReference>
<dbReference type="STRING" id="150374.A0A0M8MZP8"/>
<dbReference type="GO" id="GO:0046872">
    <property type="term" value="F:metal ion binding"/>
    <property type="evidence" value="ECO:0007669"/>
    <property type="project" value="UniProtKB-KW"/>
</dbReference>
<feature type="domain" description="HpcH/HpaI aldolase/citrate lyase" evidence="4">
    <location>
        <begin position="59"/>
        <end position="218"/>
    </location>
</feature>
<dbReference type="Gene3D" id="3.20.20.60">
    <property type="entry name" value="Phosphoenolpyruvate-binding domains"/>
    <property type="match status" value="2"/>
</dbReference>
<keyword evidence="2" id="KW-0479">Metal-binding</keyword>
<keyword evidence="6" id="KW-1185">Reference proteome</keyword>
<evidence type="ECO:0000259" key="4">
    <source>
        <dbReference type="Pfam" id="PF03328"/>
    </source>
</evidence>
<dbReference type="InterPro" id="IPR040442">
    <property type="entry name" value="Pyrv_kinase-like_dom_sf"/>
</dbReference>